<keyword evidence="1" id="KW-0175">Coiled coil</keyword>
<reference evidence="4" key="1">
    <citation type="submission" date="2020-09" db="EMBL/GenBank/DDBJ databases">
        <title>A novel bacterium of genus Paenibacillus, isolated from South China Sea.</title>
        <authorList>
            <person name="Huang H."/>
            <person name="Mo K."/>
            <person name="Hu Y."/>
        </authorList>
    </citation>
    <scope>NUCLEOTIDE SEQUENCE</scope>
    <source>
        <strain evidence="4">IB182496</strain>
    </source>
</reference>
<feature type="chain" id="PRO_5037527651" evidence="3">
    <location>
        <begin position="33"/>
        <end position="181"/>
    </location>
</feature>
<accession>A0A927GR00</accession>
<evidence type="ECO:0000313" key="4">
    <source>
        <dbReference type="EMBL" id="MBD2844292.1"/>
    </source>
</evidence>
<dbReference type="AlphaFoldDB" id="A0A927GR00"/>
<evidence type="ECO:0000313" key="5">
    <source>
        <dbReference type="Proteomes" id="UP000621560"/>
    </source>
</evidence>
<dbReference type="RefSeq" id="WP_190914842.1">
    <property type="nucleotide sequence ID" value="NZ_JACXIZ010000010.1"/>
</dbReference>
<comment type="caution">
    <text evidence="4">The sequence shown here is derived from an EMBL/GenBank/DDBJ whole genome shotgun (WGS) entry which is preliminary data.</text>
</comment>
<gene>
    <name evidence="4" type="ORF">IDH44_03750</name>
</gene>
<evidence type="ECO:0000256" key="1">
    <source>
        <dbReference type="SAM" id="Coils"/>
    </source>
</evidence>
<sequence>MPSQSTPYKRRRMHAHACVRLGLALLLTAAIAAGGAAERAHAGLFDRMKDIYTAPDKLDEVREEYDSLTETLQEQNEKLQQTQQNALDAAARFEEQQRAYEEQQRQWETASQSYQDQNALLAERNRELTARLELLEQERQERNALLRKALTVGAAIIGVILLYFIAMRVLRITIWRRERRI</sequence>
<protein>
    <submittedName>
        <fullName evidence="4">Uncharacterized protein</fullName>
    </submittedName>
</protein>
<organism evidence="4 5">
    <name type="scientific">Paenibacillus sabuli</name>
    <dbReference type="NCBI Taxonomy" id="2772509"/>
    <lineage>
        <taxon>Bacteria</taxon>
        <taxon>Bacillati</taxon>
        <taxon>Bacillota</taxon>
        <taxon>Bacilli</taxon>
        <taxon>Bacillales</taxon>
        <taxon>Paenibacillaceae</taxon>
        <taxon>Paenibacillus</taxon>
    </lineage>
</organism>
<proteinExistence type="predicted"/>
<dbReference type="EMBL" id="JACXIZ010000010">
    <property type="protein sequence ID" value="MBD2844292.1"/>
    <property type="molecule type" value="Genomic_DNA"/>
</dbReference>
<feature type="transmembrane region" description="Helical" evidence="2">
    <location>
        <begin position="149"/>
        <end position="170"/>
    </location>
</feature>
<keyword evidence="2" id="KW-0812">Transmembrane</keyword>
<name>A0A927GR00_9BACL</name>
<feature type="coiled-coil region" evidence="1">
    <location>
        <begin position="58"/>
        <end position="145"/>
    </location>
</feature>
<keyword evidence="2" id="KW-0472">Membrane</keyword>
<feature type="signal peptide" evidence="3">
    <location>
        <begin position="1"/>
        <end position="32"/>
    </location>
</feature>
<evidence type="ECO:0000256" key="2">
    <source>
        <dbReference type="SAM" id="Phobius"/>
    </source>
</evidence>
<keyword evidence="2" id="KW-1133">Transmembrane helix</keyword>
<evidence type="ECO:0000256" key="3">
    <source>
        <dbReference type="SAM" id="SignalP"/>
    </source>
</evidence>
<keyword evidence="3" id="KW-0732">Signal</keyword>
<dbReference type="Proteomes" id="UP000621560">
    <property type="component" value="Unassembled WGS sequence"/>
</dbReference>
<dbReference type="Gene3D" id="1.10.287.2610">
    <property type="match status" value="1"/>
</dbReference>
<keyword evidence="5" id="KW-1185">Reference proteome</keyword>